<dbReference type="EMBL" id="LSSN01002913">
    <property type="protein sequence ID" value="OMJ14773.1"/>
    <property type="molecule type" value="Genomic_DNA"/>
</dbReference>
<feature type="compositionally biased region" description="Polar residues" evidence="1">
    <location>
        <begin position="48"/>
        <end position="58"/>
    </location>
</feature>
<protein>
    <submittedName>
        <fullName evidence="2">Uncharacterized protein</fullName>
    </submittedName>
</protein>
<comment type="caution">
    <text evidence="2">The sequence shown here is derived from an EMBL/GenBank/DDBJ whole genome shotgun (WGS) entry which is preliminary data.</text>
</comment>
<proteinExistence type="predicted"/>
<gene>
    <name evidence="2" type="ORF">AYI70_g7685</name>
</gene>
<feature type="compositionally biased region" description="Basic and acidic residues" evidence="1">
    <location>
        <begin position="14"/>
        <end position="26"/>
    </location>
</feature>
<evidence type="ECO:0000313" key="2">
    <source>
        <dbReference type="EMBL" id="OMJ14773.1"/>
    </source>
</evidence>
<accession>A0A1R1XJK9</accession>
<feature type="region of interest" description="Disordered" evidence="1">
    <location>
        <begin position="1"/>
        <end position="26"/>
    </location>
</feature>
<sequence length="72" mass="8117">MGPRYRSKRTIHLQHPEDPSGEDHSISNHAVLVISPVVSRPKESINCITNQDPSFSSHLRSKKNKISDISQQ</sequence>
<reference evidence="2 3" key="1">
    <citation type="submission" date="2017-01" db="EMBL/GenBank/DDBJ databases">
        <authorList>
            <person name="Mah S.A."/>
            <person name="Swanson W.J."/>
            <person name="Moy G.W."/>
            <person name="Vacquier V.D."/>
        </authorList>
    </citation>
    <scope>NUCLEOTIDE SEQUENCE [LARGE SCALE GENOMIC DNA]</scope>
    <source>
        <strain evidence="2 3">GSMNP</strain>
    </source>
</reference>
<dbReference type="Proteomes" id="UP000187283">
    <property type="component" value="Unassembled WGS sequence"/>
</dbReference>
<name>A0A1R1XJK9_9FUNG</name>
<evidence type="ECO:0000256" key="1">
    <source>
        <dbReference type="SAM" id="MobiDB-lite"/>
    </source>
</evidence>
<feature type="region of interest" description="Disordered" evidence="1">
    <location>
        <begin position="48"/>
        <end position="72"/>
    </location>
</feature>
<feature type="compositionally biased region" description="Basic residues" evidence="1">
    <location>
        <begin position="1"/>
        <end position="12"/>
    </location>
</feature>
<keyword evidence="3" id="KW-1185">Reference proteome</keyword>
<evidence type="ECO:0000313" key="3">
    <source>
        <dbReference type="Proteomes" id="UP000187283"/>
    </source>
</evidence>
<organism evidence="2 3">
    <name type="scientific">Smittium culicis</name>
    <dbReference type="NCBI Taxonomy" id="133412"/>
    <lineage>
        <taxon>Eukaryota</taxon>
        <taxon>Fungi</taxon>
        <taxon>Fungi incertae sedis</taxon>
        <taxon>Zoopagomycota</taxon>
        <taxon>Kickxellomycotina</taxon>
        <taxon>Harpellomycetes</taxon>
        <taxon>Harpellales</taxon>
        <taxon>Legeriomycetaceae</taxon>
        <taxon>Smittium</taxon>
    </lineage>
</organism>
<dbReference type="AlphaFoldDB" id="A0A1R1XJK9"/>